<dbReference type="Pfam" id="PF00076">
    <property type="entry name" value="RRM_1"/>
    <property type="match status" value="1"/>
</dbReference>
<feature type="compositionally biased region" description="Basic and acidic residues" evidence="5">
    <location>
        <begin position="115"/>
        <end position="165"/>
    </location>
</feature>
<dbReference type="EMBL" id="CP144100">
    <property type="protein sequence ID" value="WWC87543.1"/>
    <property type="molecule type" value="Genomic_DNA"/>
</dbReference>
<gene>
    <name evidence="8" type="ORF">L201_002433</name>
</gene>
<feature type="compositionally biased region" description="Low complexity" evidence="5">
    <location>
        <begin position="19"/>
        <end position="31"/>
    </location>
</feature>
<dbReference type="RefSeq" id="XP_066074306.1">
    <property type="nucleotide sequence ID" value="XM_066218209.1"/>
</dbReference>
<evidence type="ECO:0000256" key="2">
    <source>
        <dbReference type="ARBA" id="ARBA00022884"/>
    </source>
</evidence>
<feature type="domain" description="G-patch" evidence="7">
    <location>
        <begin position="808"/>
        <end position="854"/>
    </location>
</feature>
<feature type="region of interest" description="Disordered" evidence="5">
    <location>
        <begin position="508"/>
        <end position="530"/>
    </location>
</feature>
<dbReference type="SMART" id="SM00360">
    <property type="entry name" value="RRM"/>
    <property type="match status" value="2"/>
</dbReference>
<evidence type="ECO:0000256" key="4">
    <source>
        <dbReference type="PROSITE-ProRule" id="PRU00176"/>
    </source>
</evidence>
<evidence type="ECO:0000313" key="9">
    <source>
        <dbReference type="Proteomes" id="UP001355207"/>
    </source>
</evidence>
<feature type="compositionally biased region" description="Basic and acidic residues" evidence="5">
    <location>
        <begin position="709"/>
        <end position="722"/>
    </location>
</feature>
<protein>
    <recommendedName>
        <fullName evidence="10">G-patch domain-containing protein</fullName>
    </recommendedName>
</protein>
<feature type="compositionally biased region" description="Polar residues" evidence="5">
    <location>
        <begin position="879"/>
        <end position="890"/>
    </location>
</feature>
<dbReference type="InterPro" id="IPR000504">
    <property type="entry name" value="RRM_dom"/>
</dbReference>
<feature type="compositionally biased region" description="Basic and acidic residues" evidence="5">
    <location>
        <begin position="80"/>
        <end position="105"/>
    </location>
</feature>
<dbReference type="PROSITE" id="PS50102">
    <property type="entry name" value="RRM"/>
    <property type="match status" value="1"/>
</dbReference>
<comment type="subcellular location">
    <subcellularLocation>
        <location evidence="1">Nucleus</location>
    </subcellularLocation>
</comment>
<dbReference type="GO" id="GO:0005634">
    <property type="term" value="C:nucleus"/>
    <property type="evidence" value="ECO:0007669"/>
    <property type="project" value="UniProtKB-SubCell"/>
</dbReference>
<dbReference type="InterPro" id="IPR035979">
    <property type="entry name" value="RBD_domain_sf"/>
</dbReference>
<keyword evidence="3" id="KW-0539">Nucleus</keyword>
<dbReference type="AlphaFoldDB" id="A0AAX4JRL7"/>
<keyword evidence="9" id="KW-1185">Reference proteome</keyword>
<dbReference type="GO" id="GO:0000398">
    <property type="term" value="P:mRNA splicing, via spliceosome"/>
    <property type="evidence" value="ECO:0007669"/>
    <property type="project" value="TreeGrafter"/>
</dbReference>
<dbReference type="PANTHER" id="PTHR13948:SF3">
    <property type="entry name" value="FI21118P1"/>
    <property type="match status" value="1"/>
</dbReference>
<feature type="region of interest" description="Disordered" evidence="5">
    <location>
        <begin position="635"/>
        <end position="670"/>
    </location>
</feature>
<evidence type="ECO:0000259" key="6">
    <source>
        <dbReference type="PROSITE" id="PS50102"/>
    </source>
</evidence>
<dbReference type="SMART" id="SM00443">
    <property type="entry name" value="G_patch"/>
    <property type="match status" value="1"/>
</dbReference>
<dbReference type="SUPFAM" id="SSF54928">
    <property type="entry name" value="RNA-binding domain, RBD"/>
    <property type="match status" value="1"/>
</dbReference>
<evidence type="ECO:0000313" key="8">
    <source>
        <dbReference type="EMBL" id="WWC87543.1"/>
    </source>
</evidence>
<accession>A0AAX4JRL7</accession>
<sequence length="890" mass="98078">MSYRPRSRSRSPEYRQRRYSPSRPISPIRNEIPPPRTYSYPDKRDSISYNNRRSPPPPPRRYDQGEGGRGGYNDYPPPPRRYEDDYSRPRYDERDSRPRYDEERYIPPPRAPRGGYDDRDRDRYDDRFDDRSRGMMADREEHRPRRDYHHQGRGEPQWERGRDVDELGPYDDYQDSDHHQQGRRGGPSKGPSGPSRDVIFLGLDPELTEQDFSGYLRSEHKAVLESVKIVKDRNTGQSKCFGFAQFKDIEDAEDFVNINYPAVLMPALYAHSNPRKVKVDFSATSAPPTQSNDGASQPYIHQPQYVRPAHDGMKDIGVFGAGKRVLLLRGLDASTTAADLTTRMSQEIARMMGRVGREIAAESTIVRIVMIVDKSARSSWGFAFIELATAELAAALLPFLLAPQHQPNGFIINYVPIAPSFANPAAFIPTPAGPLGGEFIIRPSRNGGLASESIDHPDGKWCAYWHQGGGAVETVTRGGPLIGEDGIVQLTPDHRSFLGTLAGVPPQLQHSQMPESAQSGTTPVSITGGIQPIKIGGKGKKKEELAGIIPITGKNLLGGEEELDVVGKDSVLLSRSKGIYIIPPTSSSRKIAKNINKWNTKQSELAAPEDTSKEFNAPTKGFSDVNLTLGVKRPIGSTLSGEQSKTPTSASNPGPSRSPQGETTTPNDFDYTDISTLATTGKVACLLCQRQFKTEEVLKKHVAQSDLHKTNLADSNAREAGMKRKQATNSASITTSTTGDNEAQQPKYRDRAAERREAFNQPIVPIPTESPSWQLEQAKKRKFAEGPKAPSPISATPPPPSIEPGKDESNVGNQLLAKMGWKTGTGLGKDSEGRINPIQVQQFENRAGLGASKGVEAGKYSGPGGFQQRALDMAKERYNNSPTNDNSNSR</sequence>
<dbReference type="Gene3D" id="3.30.70.330">
    <property type="match status" value="2"/>
</dbReference>
<reference evidence="8 9" key="1">
    <citation type="submission" date="2024-01" db="EMBL/GenBank/DDBJ databases">
        <title>Comparative genomics of Cryptococcus and Kwoniella reveals pathogenesis evolution and contrasting modes of karyotype evolution via chromosome fusion or intercentromeric recombination.</title>
        <authorList>
            <person name="Coelho M.A."/>
            <person name="David-Palma M."/>
            <person name="Shea T."/>
            <person name="Bowers K."/>
            <person name="McGinley-Smith S."/>
            <person name="Mohammad A.W."/>
            <person name="Gnirke A."/>
            <person name="Yurkov A.M."/>
            <person name="Nowrousian M."/>
            <person name="Sun S."/>
            <person name="Cuomo C.A."/>
            <person name="Heitman J."/>
        </authorList>
    </citation>
    <scope>NUCLEOTIDE SEQUENCE [LARGE SCALE GENOMIC DNA]</scope>
    <source>
        <strain evidence="8 9">CBS 6074</strain>
    </source>
</reference>
<dbReference type="GO" id="GO:0003723">
    <property type="term" value="F:RNA binding"/>
    <property type="evidence" value="ECO:0007669"/>
    <property type="project" value="UniProtKB-UniRule"/>
</dbReference>
<feature type="compositionally biased region" description="Low complexity" evidence="5">
    <location>
        <begin position="727"/>
        <end position="738"/>
    </location>
</feature>
<dbReference type="GeneID" id="91093105"/>
<evidence type="ECO:0000256" key="1">
    <source>
        <dbReference type="ARBA" id="ARBA00004123"/>
    </source>
</evidence>
<feature type="compositionally biased region" description="Polar residues" evidence="5">
    <location>
        <begin position="508"/>
        <end position="525"/>
    </location>
</feature>
<feature type="region of interest" description="Disordered" evidence="5">
    <location>
        <begin position="1"/>
        <end position="199"/>
    </location>
</feature>
<dbReference type="InterPro" id="IPR012677">
    <property type="entry name" value="Nucleotide-bd_a/b_plait_sf"/>
</dbReference>
<dbReference type="InterPro" id="IPR000467">
    <property type="entry name" value="G_patch_dom"/>
</dbReference>
<organism evidence="8 9">
    <name type="scientific">Kwoniella dendrophila CBS 6074</name>
    <dbReference type="NCBI Taxonomy" id="1295534"/>
    <lineage>
        <taxon>Eukaryota</taxon>
        <taxon>Fungi</taxon>
        <taxon>Dikarya</taxon>
        <taxon>Basidiomycota</taxon>
        <taxon>Agaricomycotina</taxon>
        <taxon>Tremellomycetes</taxon>
        <taxon>Tremellales</taxon>
        <taxon>Cryptococcaceae</taxon>
        <taxon>Kwoniella</taxon>
    </lineage>
</organism>
<evidence type="ECO:0000256" key="3">
    <source>
        <dbReference type="ARBA" id="ARBA00023242"/>
    </source>
</evidence>
<feature type="compositionally biased region" description="Polar residues" evidence="5">
    <location>
        <begin position="637"/>
        <end position="670"/>
    </location>
</feature>
<dbReference type="Pfam" id="PF01585">
    <property type="entry name" value="G-patch"/>
    <property type="match status" value="1"/>
</dbReference>
<dbReference type="PROSITE" id="PS50174">
    <property type="entry name" value="G_PATCH"/>
    <property type="match status" value="1"/>
</dbReference>
<feature type="region of interest" description="Disordered" evidence="5">
    <location>
        <begin position="871"/>
        <end position="890"/>
    </location>
</feature>
<feature type="domain" description="RRM" evidence="6">
    <location>
        <begin position="196"/>
        <end position="284"/>
    </location>
</feature>
<feature type="region of interest" description="Disordered" evidence="5">
    <location>
        <begin position="709"/>
        <end position="752"/>
    </location>
</feature>
<evidence type="ECO:0008006" key="10">
    <source>
        <dbReference type="Google" id="ProtNLM"/>
    </source>
</evidence>
<proteinExistence type="predicted"/>
<evidence type="ECO:0000259" key="7">
    <source>
        <dbReference type="PROSITE" id="PS50174"/>
    </source>
</evidence>
<evidence type="ECO:0000256" key="5">
    <source>
        <dbReference type="SAM" id="MobiDB-lite"/>
    </source>
</evidence>
<dbReference type="Proteomes" id="UP001355207">
    <property type="component" value="Chromosome 3"/>
</dbReference>
<feature type="region of interest" description="Disordered" evidence="5">
    <location>
        <begin position="777"/>
        <end position="811"/>
    </location>
</feature>
<dbReference type="PANTHER" id="PTHR13948">
    <property type="entry name" value="RNA-BINDING PROTEIN"/>
    <property type="match status" value="1"/>
</dbReference>
<keyword evidence="2 4" id="KW-0694">RNA-binding</keyword>
<name>A0AAX4JRL7_9TREE</name>